<reference evidence="1 2" key="1">
    <citation type="submission" date="2014-10" db="EMBL/GenBank/DDBJ databases">
        <title>Kaistella solincola genome.</title>
        <authorList>
            <person name="Newman J.D."/>
        </authorList>
    </citation>
    <scope>NUCLEOTIDE SEQUENCE [LARGE SCALE GENOMIC DNA]</scope>
    <source>
        <strain evidence="1 2">DSM 22468</strain>
    </source>
</reference>
<accession>A0ABR4ZRN8</accession>
<dbReference type="Proteomes" id="UP000031275">
    <property type="component" value="Unassembled WGS sequence"/>
</dbReference>
<evidence type="ECO:0000313" key="2">
    <source>
        <dbReference type="Proteomes" id="UP000031275"/>
    </source>
</evidence>
<dbReference type="EMBL" id="JSYK01000003">
    <property type="protein sequence ID" value="KIA83374.1"/>
    <property type="molecule type" value="Genomic_DNA"/>
</dbReference>
<name>A0ABR4ZRN8_9FLAO</name>
<gene>
    <name evidence="1" type="ORF">OA84_07575</name>
</gene>
<evidence type="ECO:0000313" key="1">
    <source>
        <dbReference type="EMBL" id="KIA83374.1"/>
    </source>
</evidence>
<protein>
    <submittedName>
        <fullName evidence="1">Uncharacterized protein</fullName>
    </submittedName>
</protein>
<comment type="caution">
    <text evidence="1">The sequence shown here is derived from an EMBL/GenBank/DDBJ whole genome shotgun (WGS) entry which is preliminary data.</text>
</comment>
<keyword evidence="2" id="KW-1185">Reference proteome</keyword>
<organism evidence="1 2">
    <name type="scientific">Kaistella solincola</name>
    <dbReference type="NCBI Taxonomy" id="510955"/>
    <lineage>
        <taxon>Bacteria</taxon>
        <taxon>Pseudomonadati</taxon>
        <taxon>Bacteroidota</taxon>
        <taxon>Flavobacteriia</taxon>
        <taxon>Flavobacteriales</taxon>
        <taxon>Weeksellaceae</taxon>
        <taxon>Chryseobacterium group</taxon>
        <taxon>Kaistella</taxon>
    </lineage>
</organism>
<sequence length="62" mass="7255">MFLQESENFDIFALSLSNKTDSIFENRTLPSTTENSTFFSLFKNGEHDRIVAKKNKLKYFTL</sequence>
<proteinExistence type="predicted"/>